<name>A0A4Q7MYS8_9BACT</name>
<protein>
    <submittedName>
        <fullName evidence="2">CDP-4-dehydro-6-deoxyglucose reductase</fullName>
    </submittedName>
</protein>
<dbReference type="SUPFAM" id="SSF63380">
    <property type="entry name" value="Riboflavin synthase domain-like"/>
    <property type="match status" value="1"/>
</dbReference>
<gene>
    <name evidence="2" type="ORF">EV199_4302</name>
</gene>
<sequence>MVQPWRTGKVIRIVNETNSTRRFWIQVPELESFDFEPGQFVTLDLPIHEKPNKRWRSYSIASWPDGSNIFELLIVLLEGGAGTTWLFNEVREGHELTFRGPQGVFTLPDVIDRDLFFICTGTGIAPFRSMCHHLKRHKIPHQRLYLLFGCRKFGDTLYEQEMRELEKELPAFQYLPTYSREEPGNSHCTGYVHTIYEEICNNNRTPSIENVGDLAVKPAWFYLCGWKNMIDEAKQRIQSLGYDRKSIHQELYG</sequence>
<accession>A0A4Q7MYS8</accession>
<dbReference type="InterPro" id="IPR001709">
    <property type="entry name" value="Flavoprot_Pyr_Nucl_cyt_Rdtase"/>
</dbReference>
<dbReference type="Pfam" id="PF00175">
    <property type="entry name" value="NAD_binding_1"/>
    <property type="match status" value="1"/>
</dbReference>
<dbReference type="InterPro" id="IPR017938">
    <property type="entry name" value="Riboflavin_synthase-like_b-brl"/>
</dbReference>
<dbReference type="PANTHER" id="PTHR47354:SF5">
    <property type="entry name" value="PROTEIN RFBI"/>
    <property type="match status" value="1"/>
</dbReference>
<evidence type="ECO:0000313" key="3">
    <source>
        <dbReference type="Proteomes" id="UP000293874"/>
    </source>
</evidence>
<reference evidence="2 3" key="1">
    <citation type="submission" date="2019-02" db="EMBL/GenBank/DDBJ databases">
        <title>Genomic Encyclopedia of Type Strains, Phase IV (KMG-IV): sequencing the most valuable type-strain genomes for metagenomic binning, comparative biology and taxonomic classification.</title>
        <authorList>
            <person name="Goeker M."/>
        </authorList>
    </citation>
    <scope>NUCLEOTIDE SEQUENCE [LARGE SCALE GENOMIC DNA]</scope>
    <source>
        <strain evidence="2 3">DSM 18116</strain>
    </source>
</reference>
<dbReference type="GO" id="GO:0016491">
    <property type="term" value="F:oxidoreductase activity"/>
    <property type="evidence" value="ECO:0007669"/>
    <property type="project" value="InterPro"/>
</dbReference>
<dbReference type="AlphaFoldDB" id="A0A4Q7MYS8"/>
<evidence type="ECO:0000313" key="2">
    <source>
        <dbReference type="EMBL" id="RZS72383.1"/>
    </source>
</evidence>
<dbReference type="InterPro" id="IPR039261">
    <property type="entry name" value="FNR_nucleotide-bd"/>
</dbReference>
<dbReference type="Gene3D" id="2.40.30.10">
    <property type="entry name" value="Translation factors"/>
    <property type="match status" value="1"/>
</dbReference>
<dbReference type="PROSITE" id="PS51384">
    <property type="entry name" value="FAD_FR"/>
    <property type="match status" value="1"/>
</dbReference>
<dbReference type="PRINTS" id="PR00410">
    <property type="entry name" value="PHEHYDRXLASE"/>
</dbReference>
<dbReference type="EMBL" id="SGXA01000002">
    <property type="protein sequence ID" value="RZS72383.1"/>
    <property type="molecule type" value="Genomic_DNA"/>
</dbReference>
<dbReference type="PANTHER" id="PTHR47354">
    <property type="entry name" value="NADH OXIDOREDUCTASE HCR"/>
    <property type="match status" value="1"/>
</dbReference>
<dbReference type="PRINTS" id="PR00371">
    <property type="entry name" value="FPNCR"/>
</dbReference>
<keyword evidence="3" id="KW-1185">Reference proteome</keyword>
<dbReference type="InterPro" id="IPR008333">
    <property type="entry name" value="Cbr1-like_FAD-bd_dom"/>
</dbReference>
<feature type="domain" description="FAD-binding FR-type" evidence="1">
    <location>
        <begin position="3"/>
        <end position="108"/>
    </location>
</feature>
<dbReference type="Pfam" id="PF00970">
    <property type="entry name" value="FAD_binding_6"/>
    <property type="match status" value="1"/>
</dbReference>
<proteinExistence type="predicted"/>
<dbReference type="InterPro" id="IPR001433">
    <property type="entry name" value="OxRdtase_FAD/NAD-bd"/>
</dbReference>
<dbReference type="OrthoDB" id="9789468at2"/>
<dbReference type="Proteomes" id="UP000293874">
    <property type="component" value="Unassembled WGS sequence"/>
</dbReference>
<dbReference type="InterPro" id="IPR050415">
    <property type="entry name" value="MRET"/>
</dbReference>
<comment type="caution">
    <text evidence="2">The sequence shown here is derived from an EMBL/GenBank/DDBJ whole genome shotgun (WGS) entry which is preliminary data.</text>
</comment>
<dbReference type="Gene3D" id="3.40.50.80">
    <property type="entry name" value="Nucleotide-binding domain of ferredoxin-NADP reductase (FNR) module"/>
    <property type="match status" value="1"/>
</dbReference>
<dbReference type="RefSeq" id="WP_130542802.1">
    <property type="nucleotide sequence ID" value="NZ_CP042431.1"/>
</dbReference>
<evidence type="ECO:0000259" key="1">
    <source>
        <dbReference type="PROSITE" id="PS51384"/>
    </source>
</evidence>
<organism evidence="2 3">
    <name type="scientific">Pseudobacter ginsenosidimutans</name>
    <dbReference type="NCBI Taxonomy" id="661488"/>
    <lineage>
        <taxon>Bacteria</taxon>
        <taxon>Pseudomonadati</taxon>
        <taxon>Bacteroidota</taxon>
        <taxon>Chitinophagia</taxon>
        <taxon>Chitinophagales</taxon>
        <taxon>Chitinophagaceae</taxon>
        <taxon>Pseudobacter</taxon>
    </lineage>
</organism>
<dbReference type="InterPro" id="IPR017927">
    <property type="entry name" value="FAD-bd_FR_type"/>
</dbReference>
<dbReference type="SUPFAM" id="SSF52343">
    <property type="entry name" value="Ferredoxin reductase-like, C-terminal NADP-linked domain"/>
    <property type="match status" value="1"/>
</dbReference>